<dbReference type="AlphaFoldDB" id="X1T1Y7"/>
<dbReference type="PANTHER" id="PTHR35091">
    <property type="entry name" value="FLAGELLAR PROTEIN FLIL"/>
    <property type="match status" value="1"/>
</dbReference>
<evidence type="ECO:0000256" key="2">
    <source>
        <dbReference type="ARBA" id="ARBA00022475"/>
    </source>
</evidence>
<keyword evidence="3" id="KW-0145">Chemotaxis</keyword>
<accession>X1T1Y7</accession>
<evidence type="ECO:0000313" key="8">
    <source>
        <dbReference type="EMBL" id="GAI74044.1"/>
    </source>
</evidence>
<dbReference type="GO" id="GO:0005886">
    <property type="term" value="C:plasma membrane"/>
    <property type="evidence" value="ECO:0007669"/>
    <property type="project" value="UniProtKB-SubCell"/>
</dbReference>
<evidence type="ECO:0000256" key="5">
    <source>
        <dbReference type="ARBA" id="ARBA00022779"/>
    </source>
</evidence>
<evidence type="ECO:0000256" key="7">
    <source>
        <dbReference type="ARBA" id="ARBA00023136"/>
    </source>
</evidence>
<comment type="caution">
    <text evidence="8">The sequence shown here is derived from an EMBL/GenBank/DDBJ whole genome shotgun (WGS) entry which is preliminary data.</text>
</comment>
<comment type="subcellular location">
    <subcellularLocation>
        <location evidence="1">Cell membrane</location>
        <topology evidence="1">Single-pass membrane protein</topology>
    </subcellularLocation>
</comment>
<dbReference type="InterPro" id="IPR005503">
    <property type="entry name" value="FliL"/>
</dbReference>
<dbReference type="GO" id="GO:0006935">
    <property type="term" value="P:chemotaxis"/>
    <property type="evidence" value="ECO:0007669"/>
    <property type="project" value="UniProtKB-KW"/>
</dbReference>
<proteinExistence type="predicted"/>
<dbReference type="Pfam" id="PF03748">
    <property type="entry name" value="FliL"/>
    <property type="match status" value="1"/>
</dbReference>
<dbReference type="GO" id="GO:0071978">
    <property type="term" value="P:bacterial-type flagellum-dependent swarming motility"/>
    <property type="evidence" value="ECO:0007669"/>
    <property type="project" value="TreeGrafter"/>
</dbReference>
<dbReference type="PANTHER" id="PTHR35091:SF2">
    <property type="entry name" value="FLAGELLAR PROTEIN FLIL"/>
    <property type="match status" value="1"/>
</dbReference>
<keyword evidence="6" id="KW-1133">Transmembrane helix</keyword>
<evidence type="ECO:0000256" key="1">
    <source>
        <dbReference type="ARBA" id="ARBA00004162"/>
    </source>
</evidence>
<keyword evidence="5" id="KW-0283">Flagellar rotation</keyword>
<dbReference type="EMBL" id="BARW01011532">
    <property type="protein sequence ID" value="GAI74044.1"/>
    <property type="molecule type" value="Genomic_DNA"/>
</dbReference>
<evidence type="ECO:0000256" key="3">
    <source>
        <dbReference type="ARBA" id="ARBA00022500"/>
    </source>
</evidence>
<feature type="non-terminal residue" evidence="8">
    <location>
        <position position="1"/>
    </location>
</feature>
<keyword evidence="7" id="KW-0472">Membrane</keyword>
<name>X1T1Y7_9ZZZZ</name>
<gene>
    <name evidence="8" type="ORF">S12H4_22194</name>
</gene>
<keyword evidence="4" id="KW-0812">Transmembrane</keyword>
<evidence type="ECO:0008006" key="9">
    <source>
        <dbReference type="Google" id="ProtNLM"/>
    </source>
</evidence>
<evidence type="ECO:0000256" key="4">
    <source>
        <dbReference type="ARBA" id="ARBA00022692"/>
    </source>
</evidence>
<sequence>TEEAPMGTIYSLDSVTVNLAGEGARRYLGVTFFLELDGAEAMKEIEELKPFLLDSLITLLSSKRLEDIDTIEGKNNLRREIVAQFNERLVRGRVINAYFGKFLIQ</sequence>
<reference evidence="8" key="1">
    <citation type="journal article" date="2014" name="Front. Microbiol.">
        <title>High frequency of phylogenetically diverse reductive dehalogenase-homologous genes in deep subseafloor sedimentary metagenomes.</title>
        <authorList>
            <person name="Kawai M."/>
            <person name="Futagami T."/>
            <person name="Toyoda A."/>
            <person name="Takaki Y."/>
            <person name="Nishi S."/>
            <person name="Hori S."/>
            <person name="Arai W."/>
            <person name="Tsubouchi T."/>
            <person name="Morono Y."/>
            <person name="Uchiyama I."/>
            <person name="Ito T."/>
            <person name="Fujiyama A."/>
            <person name="Inagaki F."/>
            <person name="Takami H."/>
        </authorList>
    </citation>
    <scope>NUCLEOTIDE SEQUENCE</scope>
    <source>
        <strain evidence="8">Expedition CK06-06</strain>
    </source>
</reference>
<keyword evidence="2" id="KW-1003">Cell membrane</keyword>
<organism evidence="8">
    <name type="scientific">marine sediment metagenome</name>
    <dbReference type="NCBI Taxonomy" id="412755"/>
    <lineage>
        <taxon>unclassified sequences</taxon>
        <taxon>metagenomes</taxon>
        <taxon>ecological metagenomes</taxon>
    </lineage>
</organism>
<evidence type="ECO:0000256" key="6">
    <source>
        <dbReference type="ARBA" id="ARBA00022989"/>
    </source>
</evidence>
<protein>
    <recommendedName>
        <fullName evidence="9">Flagellar protein FliL</fullName>
    </recommendedName>
</protein>
<dbReference type="GO" id="GO:0009425">
    <property type="term" value="C:bacterial-type flagellum basal body"/>
    <property type="evidence" value="ECO:0007669"/>
    <property type="project" value="InterPro"/>
</dbReference>